<sequence length="106" mass="10912">MSALGIHIKPTNALRAFYFSVGVAAAGAAYGATQRGLWSGAAAVARAHGTLPPPPPPPPGSNEPLFGARFRSWAAAKWNDGVDSTLGRLAKELGKRGLLPPGKPVE</sequence>
<gene>
    <name evidence="1" type="ORF">Rsub_02363</name>
</gene>
<dbReference type="AlphaFoldDB" id="A0A2V0NXU0"/>
<name>A0A2V0NXU0_9CHLO</name>
<comment type="caution">
    <text evidence="1">The sequence shown here is derived from an EMBL/GenBank/DDBJ whole genome shotgun (WGS) entry which is preliminary data.</text>
</comment>
<dbReference type="EMBL" id="BDRX01000011">
    <property type="protein sequence ID" value="GBF89645.1"/>
    <property type="molecule type" value="Genomic_DNA"/>
</dbReference>
<organism evidence="1 2">
    <name type="scientific">Raphidocelis subcapitata</name>
    <dbReference type="NCBI Taxonomy" id="307507"/>
    <lineage>
        <taxon>Eukaryota</taxon>
        <taxon>Viridiplantae</taxon>
        <taxon>Chlorophyta</taxon>
        <taxon>core chlorophytes</taxon>
        <taxon>Chlorophyceae</taxon>
        <taxon>CS clade</taxon>
        <taxon>Sphaeropleales</taxon>
        <taxon>Selenastraceae</taxon>
        <taxon>Raphidocelis</taxon>
    </lineage>
</organism>
<keyword evidence="2" id="KW-1185">Reference proteome</keyword>
<dbReference type="Proteomes" id="UP000247498">
    <property type="component" value="Unassembled WGS sequence"/>
</dbReference>
<protein>
    <submittedName>
        <fullName evidence="1">Uncharacterized protein</fullName>
    </submittedName>
</protein>
<proteinExistence type="predicted"/>
<dbReference type="OrthoDB" id="537451at2759"/>
<dbReference type="InParanoid" id="A0A2V0NXU0"/>
<evidence type="ECO:0000313" key="2">
    <source>
        <dbReference type="Proteomes" id="UP000247498"/>
    </source>
</evidence>
<accession>A0A2V0NXU0</accession>
<evidence type="ECO:0000313" key="1">
    <source>
        <dbReference type="EMBL" id="GBF89645.1"/>
    </source>
</evidence>
<reference evidence="1 2" key="1">
    <citation type="journal article" date="2018" name="Sci. Rep.">
        <title>Raphidocelis subcapitata (=Pseudokirchneriella subcapitata) provides an insight into genome evolution and environmental adaptations in the Sphaeropleales.</title>
        <authorList>
            <person name="Suzuki S."/>
            <person name="Yamaguchi H."/>
            <person name="Nakajima N."/>
            <person name="Kawachi M."/>
        </authorList>
    </citation>
    <scope>NUCLEOTIDE SEQUENCE [LARGE SCALE GENOMIC DNA]</scope>
    <source>
        <strain evidence="1 2">NIES-35</strain>
    </source>
</reference>